<dbReference type="AlphaFoldDB" id="A0A4Q9MVP0"/>
<sequence length="104" mass="11914">MTCKYPGKRASYIPDHPTTTTTHETIHNHDRMGGMIAWRHSDAEGGRVRRDAQVRDHHDIPVVTSLQKRSETSGWTLRRTCVSDIRDETVQHIPVSGREQEQTV</sequence>
<proteinExistence type="predicted"/>
<reference evidence="2" key="1">
    <citation type="submission" date="2019-01" db="EMBL/GenBank/DDBJ databases">
        <title>Draft genome sequences of three monokaryotic isolates of the white-rot basidiomycete fungus Dichomitus squalens.</title>
        <authorList>
            <consortium name="DOE Joint Genome Institute"/>
            <person name="Lopez S.C."/>
            <person name="Andreopoulos B."/>
            <person name="Pangilinan J."/>
            <person name="Lipzen A."/>
            <person name="Riley R."/>
            <person name="Ahrendt S."/>
            <person name="Ng V."/>
            <person name="Barry K."/>
            <person name="Daum C."/>
            <person name="Grigoriev I.V."/>
            <person name="Hilden K.S."/>
            <person name="Makela M.R."/>
            <person name="de Vries R.P."/>
        </authorList>
    </citation>
    <scope>NUCLEOTIDE SEQUENCE [LARGE SCALE GENOMIC DNA]</scope>
    <source>
        <strain evidence="2">OM18370.1</strain>
    </source>
</reference>
<protein>
    <submittedName>
        <fullName evidence="2">Uncharacterized protein</fullName>
    </submittedName>
</protein>
<organism evidence="2">
    <name type="scientific">Dichomitus squalens</name>
    <dbReference type="NCBI Taxonomy" id="114155"/>
    <lineage>
        <taxon>Eukaryota</taxon>
        <taxon>Fungi</taxon>
        <taxon>Dikarya</taxon>
        <taxon>Basidiomycota</taxon>
        <taxon>Agaricomycotina</taxon>
        <taxon>Agaricomycetes</taxon>
        <taxon>Polyporales</taxon>
        <taxon>Polyporaceae</taxon>
        <taxon>Dichomitus</taxon>
    </lineage>
</organism>
<dbReference type="Proteomes" id="UP000292957">
    <property type="component" value="Unassembled WGS sequence"/>
</dbReference>
<name>A0A4Q9MVP0_9APHY</name>
<gene>
    <name evidence="2" type="ORF">BD311DRAFT_754733</name>
</gene>
<evidence type="ECO:0000256" key="1">
    <source>
        <dbReference type="SAM" id="MobiDB-lite"/>
    </source>
</evidence>
<feature type="region of interest" description="Disordered" evidence="1">
    <location>
        <begin position="1"/>
        <end position="25"/>
    </location>
</feature>
<evidence type="ECO:0000313" key="2">
    <source>
        <dbReference type="EMBL" id="TBU30366.1"/>
    </source>
</evidence>
<dbReference type="EMBL" id="ML143406">
    <property type="protein sequence ID" value="TBU30366.1"/>
    <property type="molecule type" value="Genomic_DNA"/>
</dbReference>
<accession>A0A4Q9MVP0</accession>